<evidence type="ECO:0000313" key="1">
    <source>
        <dbReference type="EMBL" id="JAH15047.1"/>
    </source>
</evidence>
<proteinExistence type="predicted"/>
<accession>A0A0E9QEV2</accession>
<organism evidence="1">
    <name type="scientific">Anguilla anguilla</name>
    <name type="common">European freshwater eel</name>
    <name type="synonym">Muraena anguilla</name>
    <dbReference type="NCBI Taxonomy" id="7936"/>
    <lineage>
        <taxon>Eukaryota</taxon>
        <taxon>Metazoa</taxon>
        <taxon>Chordata</taxon>
        <taxon>Craniata</taxon>
        <taxon>Vertebrata</taxon>
        <taxon>Euteleostomi</taxon>
        <taxon>Actinopterygii</taxon>
        <taxon>Neopterygii</taxon>
        <taxon>Teleostei</taxon>
        <taxon>Anguilliformes</taxon>
        <taxon>Anguillidae</taxon>
        <taxon>Anguilla</taxon>
    </lineage>
</organism>
<reference evidence="1" key="2">
    <citation type="journal article" date="2015" name="Fish Shellfish Immunol.">
        <title>Early steps in the European eel (Anguilla anguilla)-Vibrio vulnificus interaction in the gills: Role of the RtxA13 toxin.</title>
        <authorList>
            <person name="Callol A."/>
            <person name="Pajuelo D."/>
            <person name="Ebbesson L."/>
            <person name="Teles M."/>
            <person name="MacKenzie S."/>
            <person name="Amaro C."/>
        </authorList>
    </citation>
    <scope>NUCLEOTIDE SEQUENCE</scope>
</reference>
<dbReference type="EMBL" id="GBXM01093530">
    <property type="protein sequence ID" value="JAH15047.1"/>
    <property type="molecule type" value="Transcribed_RNA"/>
</dbReference>
<sequence length="39" mass="4555">MYVCMSVCIYVCMHVCCNGFVRHRSQFHFSAVLSPKQQD</sequence>
<name>A0A0E9QEV2_ANGAN</name>
<protein>
    <submittedName>
        <fullName evidence="1">Uncharacterized protein</fullName>
    </submittedName>
</protein>
<reference evidence="1" key="1">
    <citation type="submission" date="2014-11" db="EMBL/GenBank/DDBJ databases">
        <authorList>
            <person name="Amaro Gonzalez C."/>
        </authorList>
    </citation>
    <scope>NUCLEOTIDE SEQUENCE</scope>
</reference>
<dbReference type="AlphaFoldDB" id="A0A0E9QEV2"/>